<dbReference type="EMBL" id="CP143423">
    <property type="protein sequence ID" value="WVX49992.1"/>
    <property type="molecule type" value="Genomic_DNA"/>
</dbReference>
<sequence length="72" mass="8633">MVHTNGIESFWSLLKRGYIGVYHYMSEDHLHRYINEFSFRHNTSKASTMNFITMTIDRMVDKRLTYKDLING</sequence>
<feature type="domain" description="ISXO2-like transposase" evidence="1">
    <location>
        <begin position="1"/>
        <end position="42"/>
    </location>
</feature>
<evidence type="ECO:0000313" key="2">
    <source>
        <dbReference type="EMBL" id="WVX49992.1"/>
    </source>
</evidence>
<dbReference type="InterPro" id="IPR024445">
    <property type="entry name" value="Tnp_ISXO2-like"/>
</dbReference>
<proteinExistence type="predicted"/>
<dbReference type="Pfam" id="PF12762">
    <property type="entry name" value="DDE_Tnp_IS1595"/>
    <property type="match status" value="1"/>
</dbReference>
<reference evidence="3" key="2">
    <citation type="submission" date="2024-01" db="EMBL/GenBank/DDBJ databases">
        <title>Roseobacter fucihabitans sp. nov., isolated from the brown alga Fucus spiralis.</title>
        <authorList>
            <person name="Hahnke S."/>
            <person name="Berger M."/>
            <person name="Schlingloff A."/>
            <person name="Athale I."/>
            <person name="Neumann-Schaal M."/>
            <person name="Adenaya A."/>
            <person name="Poehlein A."/>
            <person name="Daniel R."/>
            <person name="Pertersen J."/>
            <person name="Brinkhoff T."/>
        </authorList>
    </citation>
    <scope>NUCLEOTIDE SEQUENCE [LARGE SCALE GENOMIC DNA]</scope>
    <source>
        <strain evidence="3">B14</strain>
    </source>
</reference>
<gene>
    <name evidence="2" type="ORF">ROLI_030880</name>
</gene>
<name>A0ABZ2BXU8_9RHOB</name>
<evidence type="ECO:0000259" key="1">
    <source>
        <dbReference type="Pfam" id="PF12762"/>
    </source>
</evidence>
<accession>A0ABZ2BXU8</accession>
<protein>
    <recommendedName>
        <fullName evidence="1">ISXO2-like transposase domain-containing protein</fullName>
    </recommendedName>
</protein>
<dbReference type="Proteomes" id="UP001318682">
    <property type="component" value="Chromosome"/>
</dbReference>
<reference evidence="2 3" key="1">
    <citation type="submission" date="2015-07" db="EMBL/GenBank/DDBJ databases">
        <authorList>
            <person name="Voget S."/>
            <person name="Dogs M."/>
            <person name="Brinkhoff T.H."/>
            <person name="Daniel R."/>
        </authorList>
    </citation>
    <scope>NUCLEOTIDE SEQUENCE [LARGE SCALE GENOMIC DNA]</scope>
    <source>
        <strain evidence="2 3">B14</strain>
    </source>
</reference>
<evidence type="ECO:0000313" key="3">
    <source>
        <dbReference type="Proteomes" id="UP001318682"/>
    </source>
</evidence>
<keyword evidence="3" id="KW-1185">Reference proteome</keyword>
<organism evidence="2 3">
    <name type="scientific">Roseobacter fucihabitans</name>
    <dbReference type="NCBI Taxonomy" id="1537242"/>
    <lineage>
        <taxon>Bacteria</taxon>
        <taxon>Pseudomonadati</taxon>
        <taxon>Pseudomonadota</taxon>
        <taxon>Alphaproteobacteria</taxon>
        <taxon>Rhodobacterales</taxon>
        <taxon>Roseobacteraceae</taxon>
        <taxon>Roseobacter</taxon>
    </lineage>
</organism>